<sequence>LPLKANLAVQEIRLGQATEKYNDAQAQLAAKMAEVAVVQAEFDKANAIKQ</sequence>
<feature type="non-terminal residue" evidence="2">
    <location>
        <position position="50"/>
    </location>
</feature>
<dbReference type="AlphaFoldDB" id="A0A822FI02"/>
<organism evidence="2 3">
    <name type="scientific">Rotaria socialis</name>
    <dbReference type="NCBI Taxonomy" id="392032"/>
    <lineage>
        <taxon>Eukaryota</taxon>
        <taxon>Metazoa</taxon>
        <taxon>Spiralia</taxon>
        <taxon>Gnathifera</taxon>
        <taxon>Rotifera</taxon>
        <taxon>Eurotatoria</taxon>
        <taxon>Bdelloidea</taxon>
        <taxon>Philodinida</taxon>
        <taxon>Philodinidae</taxon>
        <taxon>Rotaria</taxon>
    </lineage>
</organism>
<evidence type="ECO:0000313" key="3">
    <source>
        <dbReference type="Proteomes" id="UP000663848"/>
    </source>
</evidence>
<dbReference type="EMBL" id="CAJOBR010079978">
    <property type="protein sequence ID" value="CAF5120871.1"/>
    <property type="molecule type" value="Genomic_DNA"/>
</dbReference>
<evidence type="ECO:0000256" key="1">
    <source>
        <dbReference type="SAM" id="Coils"/>
    </source>
</evidence>
<evidence type="ECO:0000313" key="2">
    <source>
        <dbReference type="EMBL" id="CAF5120871.1"/>
    </source>
</evidence>
<keyword evidence="1" id="KW-0175">Coiled coil</keyword>
<reference evidence="2" key="1">
    <citation type="submission" date="2021-02" db="EMBL/GenBank/DDBJ databases">
        <authorList>
            <person name="Nowell W R."/>
        </authorList>
    </citation>
    <scope>NUCLEOTIDE SEQUENCE</scope>
</reference>
<accession>A0A822FI02</accession>
<comment type="caution">
    <text evidence="2">The sequence shown here is derived from an EMBL/GenBank/DDBJ whole genome shotgun (WGS) entry which is preliminary data.</text>
</comment>
<feature type="non-terminal residue" evidence="2">
    <location>
        <position position="1"/>
    </location>
</feature>
<gene>
    <name evidence="2" type="ORF">QYT958_LOCUS46045</name>
</gene>
<feature type="coiled-coil region" evidence="1">
    <location>
        <begin position="7"/>
        <end position="41"/>
    </location>
</feature>
<protein>
    <submittedName>
        <fullName evidence="2">Uncharacterized protein</fullName>
    </submittedName>
</protein>
<dbReference type="Proteomes" id="UP000663848">
    <property type="component" value="Unassembled WGS sequence"/>
</dbReference>
<name>A0A822FI02_9BILA</name>
<proteinExistence type="predicted"/>